<name>A0ABY3XIE0_9GAMM</name>
<evidence type="ECO:0000313" key="3">
    <source>
        <dbReference type="Proteomes" id="UP000829194"/>
    </source>
</evidence>
<keyword evidence="3" id="KW-1185">Reference proteome</keyword>
<dbReference type="Proteomes" id="UP000829194">
    <property type="component" value="Chromosome"/>
</dbReference>
<proteinExistence type="predicted"/>
<feature type="chain" id="PRO_5046918474" description="Lipoprotein" evidence="1">
    <location>
        <begin position="22"/>
        <end position="246"/>
    </location>
</feature>
<protein>
    <recommendedName>
        <fullName evidence="4">Lipoprotein</fullName>
    </recommendedName>
</protein>
<dbReference type="PROSITE" id="PS51257">
    <property type="entry name" value="PROKAR_LIPOPROTEIN"/>
    <property type="match status" value="1"/>
</dbReference>
<dbReference type="EMBL" id="CP093547">
    <property type="protein sequence ID" value="UNP31428.1"/>
    <property type="molecule type" value="Genomic_DNA"/>
</dbReference>
<reference evidence="2 3" key="1">
    <citation type="submission" date="2022-03" db="EMBL/GenBank/DDBJ databases">
        <title>Complete genome sequence of Lysobacter capsici VKM B-2533 and Lysobacter gummosus 10.1.1, promising sources of lytic agents.</title>
        <authorList>
            <person name="Tarlachkov S.V."/>
            <person name="Kudryakova I.V."/>
            <person name="Afoshin A.S."/>
            <person name="Leontyevskaya E.A."/>
            <person name="Leontyevskaya N.V."/>
        </authorList>
    </citation>
    <scope>NUCLEOTIDE SEQUENCE [LARGE SCALE GENOMIC DNA]</scope>
    <source>
        <strain evidence="2 3">10.1.1</strain>
    </source>
</reference>
<organism evidence="2 3">
    <name type="scientific">Lysobacter gummosus</name>
    <dbReference type="NCBI Taxonomy" id="262324"/>
    <lineage>
        <taxon>Bacteria</taxon>
        <taxon>Pseudomonadati</taxon>
        <taxon>Pseudomonadota</taxon>
        <taxon>Gammaproteobacteria</taxon>
        <taxon>Lysobacterales</taxon>
        <taxon>Lysobacteraceae</taxon>
        <taxon>Lysobacter</taxon>
    </lineage>
</organism>
<evidence type="ECO:0000256" key="1">
    <source>
        <dbReference type="SAM" id="SignalP"/>
    </source>
</evidence>
<feature type="signal peptide" evidence="1">
    <location>
        <begin position="1"/>
        <end position="21"/>
    </location>
</feature>
<gene>
    <name evidence="2" type="ORF">MOV92_09380</name>
</gene>
<evidence type="ECO:0008006" key="4">
    <source>
        <dbReference type="Google" id="ProtNLM"/>
    </source>
</evidence>
<accession>A0ABY3XIE0</accession>
<evidence type="ECO:0000313" key="2">
    <source>
        <dbReference type="EMBL" id="UNP31428.1"/>
    </source>
</evidence>
<sequence>MRLPMLSSRVRKLFAAGLALALLSGCSVTTFESPPSGTQVACDPRLVGQWRSRQLDDTDRISILPKDCGLIDRNTGECPSDLIGYRFTYLPDATGGYIVATDATLATQPATCQGLHREDSDDDSDSHRGRYMLLRYVVTPDRIAIHSVDTLRMARLIAAGTVPGTVKNTHSHTEHPDITSVKQLDAALRETKSKYDEPQIDASVKGSSAQIDALLASRKDLFFAKPGIVLRRDGKAATKPSPRSNR</sequence>
<keyword evidence="1" id="KW-0732">Signal</keyword>
<dbReference type="RefSeq" id="WP_148648816.1">
    <property type="nucleotide sequence ID" value="NZ_CP011131.1"/>
</dbReference>